<dbReference type="Pfam" id="PF14748">
    <property type="entry name" value="P5CR_dimer"/>
    <property type="match status" value="1"/>
</dbReference>
<evidence type="ECO:0000256" key="1">
    <source>
        <dbReference type="ARBA" id="ARBA00005525"/>
    </source>
</evidence>
<dbReference type="AlphaFoldDB" id="A0A2T9JV15"/>
<comment type="pathway">
    <text evidence="4">Amino-acid biosynthesis; L-proline biosynthesis; L-proline from L-glutamate 5-semialdehyde: step 1/1.</text>
</comment>
<evidence type="ECO:0000259" key="8">
    <source>
        <dbReference type="Pfam" id="PF14748"/>
    </source>
</evidence>
<evidence type="ECO:0000256" key="5">
    <source>
        <dbReference type="NCBIfam" id="TIGR00112"/>
    </source>
</evidence>
<dbReference type="RefSeq" id="WP_116564794.1">
    <property type="nucleotide sequence ID" value="NZ_QDKP01000012.1"/>
</dbReference>
<keyword evidence="2 4" id="KW-0521">NADP</keyword>
<evidence type="ECO:0000256" key="4">
    <source>
        <dbReference type="HAMAP-Rule" id="MF_01925"/>
    </source>
</evidence>
<dbReference type="InterPro" id="IPR029036">
    <property type="entry name" value="P5CR_dimer"/>
</dbReference>
<dbReference type="EMBL" id="QDKP01000012">
    <property type="protein sequence ID" value="PVM87509.1"/>
    <property type="molecule type" value="Genomic_DNA"/>
</dbReference>
<comment type="catalytic activity">
    <reaction evidence="4">
        <text>L-proline + NADP(+) = (S)-1-pyrroline-5-carboxylate + NADPH + 2 H(+)</text>
        <dbReference type="Rhea" id="RHEA:14109"/>
        <dbReference type="ChEBI" id="CHEBI:15378"/>
        <dbReference type="ChEBI" id="CHEBI:17388"/>
        <dbReference type="ChEBI" id="CHEBI:57783"/>
        <dbReference type="ChEBI" id="CHEBI:58349"/>
        <dbReference type="ChEBI" id="CHEBI:60039"/>
        <dbReference type="EC" id="1.5.1.2"/>
    </reaction>
</comment>
<dbReference type="SUPFAM" id="SSF51735">
    <property type="entry name" value="NAD(P)-binding Rossmann-fold domains"/>
    <property type="match status" value="1"/>
</dbReference>
<dbReference type="Pfam" id="PF03807">
    <property type="entry name" value="F420_oxidored"/>
    <property type="match status" value="1"/>
</dbReference>
<dbReference type="UniPathway" id="UPA00098">
    <property type="reaction ID" value="UER00361"/>
</dbReference>
<dbReference type="EC" id="1.5.1.2" evidence="4 5"/>
<dbReference type="Gene3D" id="1.10.3730.10">
    <property type="entry name" value="ProC C-terminal domain-like"/>
    <property type="match status" value="1"/>
</dbReference>
<keyword evidence="3 4" id="KW-0560">Oxidoreductase</keyword>
<reference evidence="9 10" key="1">
    <citation type="submission" date="2018-04" db="EMBL/GenBank/DDBJ databases">
        <title>The genome sequence of Caulobacter sp. 736.</title>
        <authorList>
            <person name="Gao J."/>
            <person name="Sun J."/>
        </authorList>
    </citation>
    <scope>NUCLEOTIDE SEQUENCE [LARGE SCALE GENOMIC DNA]</scope>
    <source>
        <strain evidence="9 10">736</strain>
    </source>
</reference>
<evidence type="ECO:0000313" key="10">
    <source>
        <dbReference type="Proteomes" id="UP000244913"/>
    </source>
</evidence>
<comment type="catalytic activity">
    <reaction evidence="4">
        <text>L-proline + NAD(+) = (S)-1-pyrroline-5-carboxylate + NADH + 2 H(+)</text>
        <dbReference type="Rhea" id="RHEA:14105"/>
        <dbReference type="ChEBI" id="CHEBI:15378"/>
        <dbReference type="ChEBI" id="CHEBI:17388"/>
        <dbReference type="ChEBI" id="CHEBI:57540"/>
        <dbReference type="ChEBI" id="CHEBI:57945"/>
        <dbReference type="ChEBI" id="CHEBI:60039"/>
        <dbReference type="EC" id="1.5.1.2"/>
    </reaction>
</comment>
<dbReference type="GO" id="GO:0004735">
    <property type="term" value="F:pyrroline-5-carboxylate reductase activity"/>
    <property type="evidence" value="ECO:0007669"/>
    <property type="project" value="UniProtKB-UniRule"/>
</dbReference>
<dbReference type="SUPFAM" id="SSF48179">
    <property type="entry name" value="6-phosphogluconate dehydrogenase C-terminal domain-like"/>
    <property type="match status" value="1"/>
</dbReference>
<keyword evidence="4" id="KW-0641">Proline biosynthesis</keyword>
<dbReference type="InterPro" id="IPR000304">
    <property type="entry name" value="Pyrroline-COOH_reductase"/>
</dbReference>
<dbReference type="GO" id="GO:0005737">
    <property type="term" value="C:cytoplasm"/>
    <property type="evidence" value="ECO:0007669"/>
    <property type="project" value="UniProtKB-SubCell"/>
</dbReference>
<comment type="subcellular location">
    <subcellularLocation>
        <location evidence="4">Cytoplasm</location>
    </subcellularLocation>
</comment>
<dbReference type="GO" id="GO:0055129">
    <property type="term" value="P:L-proline biosynthetic process"/>
    <property type="evidence" value="ECO:0007669"/>
    <property type="project" value="UniProtKB-UniRule"/>
</dbReference>
<feature type="binding site" evidence="6">
    <location>
        <begin position="7"/>
        <end position="12"/>
    </location>
    <ligand>
        <name>NADP(+)</name>
        <dbReference type="ChEBI" id="CHEBI:58349"/>
    </ligand>
</feature>
<accession>A0A2T9JV15</accession>
<dbReference type="PANTHER" id="PTHR11645:SF0">
    <property type="entry name" value="PYRROLINE-5-CARBOXYLATE REDUCTASE 3"/>
    <property type="match status" value="1"/>
</dbReference>
<evidence type="ECO:0000256" key="6">
    <source>
        <dbReference type="PIRSR" id="PIRSR000193-1"/>
    </source>
</evidence>
<comment type="function">
    <text evidence="4">Catalyzes the reduction of 1-pyrroline-5-carboxylate (PCA) to L-proline.</text>
</comment>
<keyword evidence="4" id="KW-0028">Amino-acid biosynthesis</keyword>
<evidence type="ECO:0000256" key="2">
    <source>
        <dbReference type="ARBA" id="ARBA00022857"/>
    </source>
</evidence>
<dbReference type="Proteomes" id="UP000244913">
    <property type="component" value="Unassembled WGS sequence"/>
</dbReference>
<dbReference type="Gene3D" id="3.40.50.720">
    <property type="entry name" value="NAD(P)-binding Rossmann-like Domain"/>
    <property type="match status" value="1"/>
</dbReference>
<sequence>MTPILLLGAGRMGGALIEGWRKTGAFALSDLIVRDPAATDEAFPGAVVNPPLEALSAAKVVLLAVKPQIWREAVADVVPHLASDVIVVSIAAGVRAADISQAFGGRRVARVMPTTAVAIGQGAASLYADTAEALEAAKALLAPVAATVELADEQLMHAATAVSGSAPAYLYAFIEALEAAGAGQGLSPEDSARLARATIAGASALLAAGGEEPSELRKQVTSPGGTTAAALSVLMGEGGFGDLLPRALAAAVKRSEELGADSLSPCGRGWPA</sequence>
<dbReference type="NCBIfam" id="TIGR00112">
    <property type="entry name" value="proC"/>
    <property type="match status" value="1"/>
</dbReference>
<proteinExistence type="inferred from homology"/>
<evidence type="ECO:0000313" key="9">
    <source>
        <dbReference type="EMBL" id="PVM87509.1"/>
    </source>
</evidence>
<name>A0A2T9JV15_9CAUL</name>
<comment type="caution">
    <text evidence="9">The sequence shown here is derived from an EMBL/GenBank/DDBJ whole genome shotgun (WGS) entry which is preliminary data.</text>
</comment>
<dbReference type="InterPro" id="IPR008927">
    <property type="entry name" value="6-PGluconate_DH-like_C_sf"/>
</dbReference>
<dbReference type="InterPro" id="IPR028939">
    <property type="entry name" value="P5C_Rdtase_cat_N"/>
</dbReference>
<gene>
    <name evidence="4 9" type="primary">proC</name>
    <name evidence="9" type="ORF">DDF65_03805</name>
</gene>
<organism evidence="9 10">
    <name type="scientific">Caulobacter radicis</name>
    <dbReference type="NCBI Taxonomy" id="2172650"/>
    <lineage>
        <taxon>Bacteria</taxon>
        <taxon>Pseudomonadati</taxon>
        <taxon>Pseudomonadota</taxon>
        <taxon>Alphaproteobacteria</taxon>
        <taxon>Caulobacterales</taxon>
        <taxon>Caulobacteraceae</taxon>
        <taxon>Caulobacter</taxon>
    </lineage>
</organism>
<feature type="binding site" evidence="6">
    <location>
        <begin position="64"/>
        <end position="67"/>
    </location>
    <ligand>
        <name>NADP(+)</name>
        <dbReference type="ChEBI" id="CHEBI:58349"/>
    </ligand>
</feature>
<dbReference type="PIRSF" id="PIRSF000193">
    <property type="entry name" value="Pyrrol-5-carb_rd"/>
    <property type="match status" value="1"/>
</dbReference>
<keyword evidence="4" id="KW-0963">Cytoplasm</keyword>
<evidence type="ECO:0000259" key="7">
    <source>
        <dbReference type="Pfam" id="PF03807"/>
    </source>
</evidence>
<protein>
    <recommendedName>
        <fullName evidence="4 5">Pyrroline-5-carboxylate reductase</fullName>
        <shortName evidence="4">P5C reductase</shortName>
        <shortName evidence="4">P5CR</shortName>
        <ecNumber evidence="4 5">1.5.1.2</ecNumber>
    </recommendedName>
    <alternativeName>
        <fullName evidence="4">PCA reductase</fullName>
    </alternativeName>
</protein>
<dbReference type="HAMAP" id="MF_01925">
    <property type="entry name" value="P5C_reductase"/>
    <property type="match status" value="1"/>
</dbReference>
<keyword evidence="10" id="KW-1185">Reference proteome</keyword>
<dbReference type="PANTHER" id="PTHR11645">
    <property type="entry name" value="PYRROLINE-5-CARBOXYLATE REDUCTASE"/>
    <property type="match status" value="1"/>
</dbReference>
<comment type="similarity">
    <text evidence="1 4">Belongs to the pyrroline-5-carboxylate reductase family.</text>
</comment>
<evidence type="ECO:0000256" key="3">
    <source>
        <dbReference type="ARBA" id="ARBA00023002"/>
    </source>
</evidence>
<dbReference type="InterPro" id="IPR036291">
    <property type="entry name" value="NAD(P)-bd_dom_sf"/>
</dbReference>
<feature type="domain" description="Pyrroline-5-carboxylate reductase catalytic N-terminal" evidence="7">
    <location>
        <begin position="4"/>
        <end position="93"/>
    </location>
</feature>
<dbReference type="FunFam" id="1.10.3730.10:FF:000001">
    <property type="entry name" value="Pyrroline-5-carboxylate reductase"/>
    <property type="match status" value="1"/>
</dbReference>
<feature type="domain" description="Pyrroline-5-carboxylate reductase dimerisation" evidence="8">
    <location>
        <begin position="153"/>
        <end position="258"/>
    </location>
</feature>